<organism evidence="6 7">
    <name type="scientific">Calycina marina</name>
    <dbReference type="NCBI Taxonomy" id="1763456"/>
    <lineage>
        <taxon>Eukaryota</taxon>
        <taxon>Fungi</taxon>
        <taxon>Dikarya</taxon>
        <taxon>Ascomycota</taxon>
        <taxon>Pezizomycotina</taxon>
        <taxon>Leotiomycetes</taxon>
        <taxon>Helotiales</taxon>
        <taxon>Pezizellaceae</taxon>
        <taxon>Calycina</taxon>
    </lineage>
</organism>
<dbReference type="GO" id="GO:0006338">
    <property type="term" value="P:chromatin remodeling"/>
    <property type="evidence" value="ECO:0007669"/>
    <property type="project" value="UniProtKB-ARBA"/>
</dbReference>
<comment type="subcellular location">
    <subcellularLocation>
        <location evidence="1">Nucleus</location>
    </subcellularLocation>
</comment>
<dbReference type="Proteomes" id="UP000887226">
    <property type="component" value="Unassembled WGS sequence"/>
</dbReference>
<dbReference type="InterPro" id="IPR023779">
    <property type="entry name" value="Chromodomain_CS"/>
</dbReference>
<gene>
    <name evidence="6" type="ORF">BJ878DRAFT_213151</name>
</gene>
<dbReference type="Pfam" id="PF01393">
    <property type="entry name" value="Chromo_shadow"/>
    <property type="match status" value="1"/>
</dbReference>
<dbReference type="InterPro" id="IPR017984">
    <property type="entry name" value="Chromo_dom_subgr"/>
</dbReference>
<evidence type="ECO:0000313" key="7">
    <source>
        <dbReference type="Proteomes" id="UP000887226"/>
    </source>
</evidence>
<feature type="compositionally biased region" description="Low complexity" evidence="4">
    <location>
        <begin position="151"/>
        <end position="163"/>
    </location>
</feature>
<dbReference type="Gene3D" id="2.40.50.40">
    <property type="match status" value="2"/>
</dbReference>
<sequence length="233" mass="25701">MPPQISDDDASVSGVSERNVVAKAETVSNAVSKDEEGTPMADDDDDEPGEDEFVVEKIMSHIVEEDGSVKYEIKWEGYEKKSDRTWESEENLATAQKMLDEYLFAIGGKEALLAAWDNKKPEKKEKKKRGRASTLTDAANGSAKKNKKSSHPASSTPPASAKAAEFKPPTGSWEEDVTGIDACEGPEGAIVVYLSWKGGQKSQHPTAQVYKRCPQRMLKFYESHLVFRKNDDA</sequence>
<dbReference type="InterPro" id="IPR016197">
    <property type="entry name" value="Chromo-like_dom_sf"/>
</dbReference>
<dbReference type="PANTHER" id="PTHR22812">
    <property type="entry name" value="CHROMOBOX PROTEIN"/>
    <property type="match status" value="1"/>
</dbReference>
<dbReference type="CDD" id="cd18657">
    <property type="entry name" value="CSD_Swi6"/>
    <property type="match status" value="1"/>
</dbReference>
<feature type="region of interest" description="Disordered" evidence="4">
    <location>
        <begin position="1"/>
        <end position="50"/>
    </location>
</feature>
<dbReference type="InterPro" id="IPR000953">
    <property type="entry name" value="Chromo/chromo_shadow_dom"/>
</dbReference>
<dbReference type="CDD" id="cd00024">
    <property type="entry name" value="CD_CSD"/>
    <property type="match status" value="1"/>
</dbReference>
<dbReference type="PROSITE" id="PS00598">
    <property type="entry name" value="CHROMO_1"/>
    <property type="match status" value="1"/>
</dbReference>
<dbReference type="PROSITE" id="PS50013">
    <property type="entry name" value="CHROMO_2"/>
    <property type="match status" value="1"/>
</dbReference>
<dbReference type="SUPFAM" id="SSF54160">
    <property type="entry name" value="Chromo domain-like"/>
    <property type="match status" value="2"/>
</dbReference>
<dbReference type="AlphaFoldDB" id="A0A9P7Z8A6"/>
<evidence type="ECO:0000313" key="6">
    <source>
        <dbReference type="EMBL" id="KAG9247181.1"/>
    </source>
</evidence>
<dbReference type="SMART" id="SM00300">
    <property type="entry name" value="ChSh"/>
    <property type="match status" value="1"/>
</dbReference>
<protein>
    <recommendedName>
        <fullName evidence="5">Chromo domain-containing protein</fullName>
    </recommendedName>
</protein>
<feature type="compositionally biased region" description="Acidic residues" evidence="4">
    <location>
        <begin position="41"/>
        <end position="50"/>
    </location>
</feature>
<evidence type="ECO:0000256" key="3">
    <source>
        <dbReference type="ARBA" id="ARBA00023242"/>
    </source>
</evidence>
<accession>A0A9P7Z8A6</accession>
<feature type="compositionally biased region" description="Acidic residues" evidence="4">
    <location>
        <begin position="1"/>
        <end position="10"/>
    </location>
</feature>
<comment type="subunit">
    <text evidence="2">Component of the NuA4 histone acetyltransferase complex.</text>
</comment>
<comment type="caution">
    <text evidence="6">The sequence shown here is derived from an EMBL/GenBank/DDBJ whole genome shotgun (WGS) entry which is preliminary data.</text>
</comment>
<reference evidence="6" key="1">
    <citation type="journal article" date="2021" name="IMA Fungus">
        <title>Genomic characterization of three marine fungi, including Emericellopsis atlantica sp. nov. with signatures of a generalist lifestyle and marine biomass degradation.</title>
        <authorList>
            <person name="Hagestad O.C."/>
            <person name="Hou L."/>
            <person name="Andersen J.H."/>
            <person name="Hansen E.H."/>
            <person name="Altermark B."/>
            <person name="Li C."/>
            <person name="Kuhnert E."/>
            <person name="Cox R.J."/>
            <person name="Crous P.W."/>
            <person name="Spatafora J.W."/>
            <person name="Lail K."/>
            <person name="Amirebrahimi M."/>
            <person name="Lipzen A."/>
            <person name="Pangilinan J."/>
            <person name="Andreopoulos W."/>
            <person name="Hayes R.D."/>
            <person name="Ng V."/>
            <person name="Grigoriev I.V."/>
            <person name="Jackson S.A."/>
            <person name="Sutton T.D.S."/>
            <person name="Dobson A.D.W."/>
            <person name="Rama T."/>
        </authorList>
    </citation>
    <scope>NUCLEOTIDE SEQUENCE</scope>
    <source>
        <strain evidence="6">TRa3180A</strain>
    </source>
</reference>
<feature type="domain" description="Chromo" evidence="5">
    <location>
        <begin position="53"/>
        <end position="102"/>
    </location>
</feature>
<proteinExistence type="predicted"/>
<dbReference type="GO" id="GO:0005634">
    <property type="term" value="C:nucleus"/>
    <property type="evidence" value="ECO:0007669"/>
    <property type="project" value="UniProtKB-SubCell"/>
</dbReference>
<dbReference type="GO" id="GO:0000792">
    <property type="term" value="C:heterochromatin"/>
    <property type="evidence" value="ECO:0007669"/>
    <property type="project" value="UniProtKB-ARBA"/>
</dbReference>
<dbReference type="Pfam" id="PF00385">
    <property type="entry name" value="Chromo"/>
    <property type="match status" value="1"/>
</dbReference>
<dbReference type="InterPro" id="IPR023780">
    <property type="entry name" value="Chromo_domain"/>
</dbReference>
<feature type="region of interest" description="Disordered" evidence="4">
    <location>
        <begin position="115"/>
        <end position="180"/>
    </location>
</feature>
<dbReference type="SMART" id="SM00298">
    <property type="entry name" value="CHROMO"/>
    <property type="match status" value="1"/>
</dbReference>
<name>A0A9P7Z8A6_9HELO</name>
<dbReference type="InterPro" id="IPR008251">
    <property type="entry name" value="Chromo_shadow_dom"/>
</dbReference>
<evidence type="ECO:0000256" key="2">
    <source>
        <dbReference type="ARBA" id="ARBA00011353"/>
    </source>
</evidence>
<dbReference type="InterPro" id="IPR051219">
    <property type="entry name" value="Heterochromatin_chromo-domain"/>
</dbReference>
<keyword evidence="3" id="KW-0539">Nucleus</keyword>
<evidence type="ECO:0000259" key="5">
    <source>
        <dbReference type="PROSITE" id="PS50013"/>
    </source>
</evidence>
<dbReference type="EMBL" id="MU253779">
    <property type="protein sequence ID" value="KAG9247181.1"/>
    <property type="molecule type" value="Genomic_DNA"/>
</dbReference>
<keyword evidence="7" id="KW-1185">Reference proteome</keyword>
<evidence type="ECO:0000256" key="1">
    <source>
        <dbReference type="ARBA" id="ARBA00004123"/>
    </source>
</evidence>
<dbReference type="OrthoDB" id="433924at2759"/>
<dbReference type="PRINTS" id="PR00504">
    <property type="entry name" value="CHROMODOMAIN"/>
</dbReference>
<evidence type="ECO:0000256" key="4">
    <source>
        <dbReference type="SAM" id="MobiDB-lite"/>
    </source>
</evidence>